<accession>A0ABY7C7L2</accession>
<feature type="region of interest" description="Disordered" evidence="1">
    <location>
        <begin position="49"/>
        <end position="71"/>
    </location>
</feature>
<dbReference type="EMBL" id="CP110421">
    <property type="protein sequence ID" value="WAQ80868.1"/>
    <property type="molecule type" value="Genomic_DNA"/>
</dbReference>
<proteinExistence type="predicted"/>
<evidence type="ECO:0000313" key="2">
    <source>
        <dbReference type="EMBL" id="WAQ80865.1"/>
    </source>
</evidence>
<dbReference type="RefSeq" id="XP_053016420.1">
    <property type="nucleotide sequence ID" value="XM_053165206.1"/>
</dbReference>
<reference evidence="3" key="1">
    <citation type="submission" date="2022-10" db="EMBL/GenBank/DDBJ databases">
        <title>Puccinia triticina Genome sequencing and assembly.</title>
        <authorList>
            <person name="Li C."/>
        </authorList>
    </citation>
    <scope>NUCLEOTIDE SEQUENCE</scope>
    <source>
        <strain evidence="3">Pt15</strain>
    </source>
</reference>
<evidence type="ECO:0000256" key="1">
    <source>
        <dbReference type="SAM" id="MobiDB-lite"/>
    </source>
</evidence>
<sequence>MLPGPGALGHPTPKFQPELAKVGRAMSITTRYDGAGDAMMWTNWTGLSSSSTATTSLNVSPTILRPSREKR</sequence>
<keyword evidence="4" id="KW-1185">Reference proteome</keyword>
<dbReference type="GeneID" id="77806101"/>
<gene>
    <name evidence="2" type="ORF">PtA15_1A203</name>
    <name evidence="3" type="ORF">PtA15_1A206</name>
</gene>
<evidence type="ECO:0000313" key="3">
    <source>
        <dbReference type="EMBL" id="WAQ80868.1"/>
    </source>
</evidence>
<name>A0ABY7C7L2_9BASI</name>
<dbReference type="Proteomes" id="UP001164743">
    <property type="component" value="Chromosome 1A"/>
</dbReference>
<dbReference type="EMBL" id="CP110421">
    <property type="protein sequence ID" value="WAQ80865.1"/>
    <property type="molecule type" value="Genomic_DNA"/>
</dbReference>
<organism evidence="3 4">
    <name type="scientific">Puccinia triticina</name>
    <dbReference type="NCBI Taxonomy" id="208348"/>
    <lineage>
        <taxon>Eukaryota</taxon>
        <taxon>Fungi</taxon>
        <taxon>Dikarya</taxon>
        <taxon>Basidiomycota</taxon>
        <taxon>Pucciniomycotina</taxon>
        <taxon>Pucciniomycetes</taxon>
        <taxon>Pucciniales</taxon>
        <taxon>Pucciniaceae</taxon>
        <taxon>Puccinia</taxon>
    </lineage>
</organism>
<protein>
    <submittedName>
        <fullName evidence="3">Uncharacterized protein</fullName>
    </submittedName>
</protein>
<evidence type="ECO:0000313" key="4">
    <source>
        <dbReference type="Proteomes" id="UP001164743"/>
    </source>
</evidence>